<protein>
    <submittedName>
        <fullName evidence="9">Undecaprenyl-phosphate galactose phosphotransferase, WbaP/exopolysaccharide biosynthesis polyprenyl glycosylphosphotransferase</fullName>
    </submittedName>
</protein>
<evidence type="ECO:0000256" key="1">
    <source>
        <dbReference type="ARBA" id="ARBA00004141"/>
    </source>
</evidence>
<keyword evidence="6 7" id="KW-0472">Membrane</keyword>
<dbReference type="GO" id="GO:0016780">
    <property type="term" value="F:phosphotransferase activity, for other substituted phosphate groups"/>
    <property type="evidence" value="ECO:0007669"/>
    <property type="project" value="TreeGrafter"/>
</dbReference>
<evidence type="ECO:0000256" key="5">
    <source>
        <dbReference type="ARBA" id="ARBA00022989"/>
    </source>
</evidence>
<name>A0A1H1LB99_9MICO</name>
<feature type="transmembrane region" description="Helical" evidence="7">
    <location>
        <begin position="58"/>
        <end position="81"/>
    </location>
</feature>
<dbReference type="InterPro" id="IPR017475">
    <property type="entry name" value="EPS_sugar_tfrase"/>
</dbReference>
<feature type="transmembrane region" description="Helical" evidence="7">
    <location>
        <begin position="131"/>
        <end position="149"/>
    </location>
</feature>
<dbReference type="GO" id="GO:0016020">
    <property type="term" value="C:membrane"/>
    <property type="evidence" value="ECO:0007669"/>
    <property type="project" value="UniProtKB-SubCell"/>
</dbReference>
<keyword evidence="10" id="KW-1185">Reference proteome</keyword>
<feature type="transmembrane region" description="Helical" evidence="7">
    <location>
        <begin position="329"/>
        <end position="352"/>
    </location>
</feature>
<sequence length="517" mass="56657">MQRVARPVASPQAVAGARSRGWLTAGVAAPALVLPGARSPRPTSTLTRRLEWERRSRARLVVADTAVALAAVTTLAAAMLVGEAVIEAPERVLAAPVLTAMVWLTALAAFHSRDASVLGAGATEYRRVAHATGLAFALLAVGALAVDWPELRQQLLVALPVGMLGLLLARWQCRRWLVARRREGEFASRTILVGEREEIGYVLERLDAARDLTFHVVGAAVRGDPGEPLELRGRAVPVLPTSATVAENAERMGADTVILAASTDADPEYLTRLRRQLEGTCAELILFSRLTDVAGPRISFRPVDGLPLIQVRIPTFDGGRHVLKRALDVVVSSCALVAIAIVAVPIAIAIALDSPGPVLFRQQRIGRDGQSFPMLKFRTMHVDAEQRLEELRERNEGAGPLFKMKDDPRVTRVGAFLRRHSLDELPQFWNVLRGDMSVVGPRPPLPHEASSYDEVVKRRLYLKPGITGLWQISGRSDLTWQDSVRLDLRYVENWSVMEDLMIILRTARVVLHPSGAY</sequence>
<dbReference type="PANTHER" id="PTHR30576:SF10">
    <property type="entry name" value="SLL5057 PROTEIN"/>
    <property type="match status" value="1"/>
</dbReference>
<evidence type="ECO:0000259" key="8">
    <source>
        <dbReference type="Pfam" id="PF02397"/>
    </source>
</evidence>
<evidence type="ECO:0000256" key="3">
    <source>
        <dbReference type="ARBA" id="ARBA00022679"/>
    </source>
</evidence>
<gene>
    <name evidence="9" type="ORF">SAMN04489719_0511</name>
</gene>
<evidence type="ECO:0000256" key="4">
    <source>
        <dbReference type="ARBA" id="ARBA00022692"/>
    </source>
</evidence>
<dbReference type="AlphaFoldDB" id="A0A1H1LB99"/>
<dbReference type="Proteomes" id="UP000199649">
    <property type="component" value="Chromosome I"/>
</dbReference>
<evidence type="ECO:0000313" key="9">
    <source>
        <dbReference type="EMBL" id="SDR71707.1"/>
    </source>
</evidence>
<dbReference type="InterPro" id="IPR003362">
    <property type="entry name" value="Bact_transf"/>
</dbReference>
<keyword evidence="4 7" id="KW-0812">Transmembrane</keyword>
<evidence type="ECO:0000256" key="2">
    <source>
        <dbReference type="ARBA" id="ARBA00006464"/>
    </source>
</evidence>
<dbReference type="Pfam" id="PF02397">
    <property type="entry name" value="Bac_transf"/>
    <property type="match status" value="1"/>
</dbReference>
<comment type="similarity">
    <text evidence="2">Belongs to the bacterial sugar transferase family.</text>
</comment>
<dbReference type="STRING" id="684552.SAMN04489719_0511"/>
<dbReference type="PANTHER" id="PTHR30576">
    <property type="entry name" value="COLANIC BIOSYNTHESIS UDP-GLUCOSE LIPID CARRIER TRANSFERASE"/>
    <property type="match status" value="1"/>
</dbReference>
<feature type="transmembrane region" description="Helical" evidence="7">
    <location>
        <begin position="155"/>
        <end position="173"/>
    </location>
</feature>
<feature type="domain" description="Bacterial sugar transferase" evidence="8">
    <location>
        <begin position="324"/>
        <end position="511"/>
    </location>
</feature>
<accession>A0A1H1LB99</accession>
<evidence type="ECO:0000256" key="6">
    <source>
        <dbReference type="ARBA" id="ARBA00023136"/>
    </source>
</evidence>
<keyword evidence="3 9" id="KW-0808">Transferase</keyword>
<keyword evidence="5 7" id="KW-1133">Transmembrane helix</keyword>
<proteinExistence type="inferred from homology"/>
<feature type="transmembrane region" description="Helical" evidence="7">
    <location>
        <begin position="93"/>
        <end position="110"/>
    </location>
</feature>
<evidence type="ECO:0000256" key="7">
    <source>
        <dbReference type="SAM" id="Phobius"/>
    </source>
</evidence>
<dbReference type="NCBIfam" id="TIGR03025">
    <property type="entry name" value="EPS_sugtrans"/>
    <property type="match status" value="1"/>
</dbReference>
<comment type="subcellular location">
    <subcellularLocation>
        <location evidence="1">Membrane</location>
        <topology evidence="1">Multi-pass membrane protein</topology>
    </subcellularLocation>
</comment>
<reference evidence="10" key="1">
    <citation type="submission" date="2016-10" db="EMBL/GenBank/DDBJ databases">
        <authorList>
            <person name="Varghese N."/>
            <person name="Submissions S."/>
        </authorList>
    </citation>
    <scope>NUCLEOTIDE SEQUENCE [LARGE SCALE GENOMIC DNA]</scope>
    <source>
        <strain evidence="10">DSM 22965</strain>
    </source>
</reference>
<evidence type="ECO:0000313" key="10">
    <source>
        <dbReference type="Proteomes" id="UP000199649"/>
    </source>
</evidence>
<dbReference type="EMBL" id="LT629734">
    <property type="protein sequence ID" value="SDR71707.1"/>
    <property type="molecule type" value="Genomic_DNA"/>
</dbReference>
<organism evidence="9 10">
    <name type="scientific">Agrococcus carbonis</name>
    <dbReference type="NCBI Taxonomy" id="684552"/>
    <lineage>
        <taxon>Bacteria</taxon>
        <taxon>Bacillati</taxon>
        <taxon>Actinomycetota</taxon>
        <taxon>Actinomycetes</taxon>
        <taxon>Micrococcales</taxon>
        <taxon>Microbacteriaceae</taxon>
        <taxon>Agrococcus</taxon>
    </lineage>
</organism>